<comment type="caution">
    <text evidence="4">The sequence shown here is derived from an EMBL/GenBank/DDBJ whole genome shotgun (WGS) entry which is preliminary data.</text>
</comment>
<keyword evidence="2" id="KW-0812">Transmembrane</keyword>
<evidence type="ECO:0000313" key="5">
    <source>
        <dbReference type="Proteomes" id="UP000738349"/>
    </source>
</evidence>
<organism evidence="4 5">
    <name type="scientific">Dactylonectria macrodidyma</name>
    <dbReference type="NCBI Taxonomy" id="307937"/>
    <lineage>
        <taxon>Eukaryota</taxon>
        <taxon>Fungi</taxon>
        <taxon>Dikarya</taxon>
        <taxon>Ascomycota</taxon>
        <taxon>Pezizomycotina</taxon>
        <taxon>Sordariomycetes</taxon>
        <taxon>Hypocreomycetidae</taxon>
        <taxon>Hypocreales</taxon>
        <taxon>Nectriaceae</taxon>
        <taxon>Dactylonectria</taxon>
    </lineage>
</organism>
<dbReference type="Pfam" id="PF08740">
    <property type="entry name" value="BCS1_N"/>
    <property type="match status" value="1"/>
</dbReference>
<evidence type="ECO:0000259" key="3">
    <source>
        <dbReference type="Pfam" id="PF08740"/>
    </source>
</evidence>
<reference evidence="4" key="1">
    <citation type="journal article" date="2021" name="Nat. Commun.">
        <title>Genetic determinants of endophytism in the Arabidopsis root mycobiome.</title>
        <authorList>
            <person name="Mesny F."/>
            <person name="Miyauchi S."/>
            <person name="Thiergart T."/>
            <person name="Pickel B."/>
            <person name="Atanasova L."/>
            <person name="Karlsson M."/>
            <person name="Huettel B."/>
            <person name="Barry K.W."/>
            <person name="Haridas S."/>
            <person name="Chen C."/>
            <person name="Bauer D."/>
            <person name="Andreopoulos W."/>
            <person name="Pangilinan J."/>
            <person name="LaButti K."/>
            <person name="Riley R."/>
            <person name="Lipzen A."/>
            <person name="Clum A."/>
            <person name="Drula E."/>
            <person name="Henrissat B."/>
            <person name="Kohler A."/>
            <person name="Grigoriev I.V."/>
            <person name="Martin F.M."/>
            <person name="Hacquard S."/>
        </authorList>
    </citation>
    <scope>NUCLEOTIDE SEQUENCE</scope>
    <source>
        <strain evidence="4">MPI-CAGE-AT-0147</strain>
    </source>
</reference>
<dbReference type="AlphaFoldDB" id="A0A9P9FR71"/>
<feature type="transmembrane region" description="Helical" evidence="2">
    <location>
        <begin position="20"/>
        <end position="41"/>
    </location>
</feature>
<dbReference type="EMBL" id="JAGMUV010000001">
    <property type="protein sequence ID" value="KAH7175764.1"/>
    <property type="molecule type" value="Genomic_DNA"/>
</dbReference>
<evidence type="ECO:0000313" key="4">
    <source>
        <dbReference type="EMBL" id="KAH7175764.1"/>
    </source>
</evidence>
<accession>A0A9P9FR71</accession>
<gene>
    <name evidence="4" type="ORF">EDB81DRAFT_770961</name>
</gene>
<dbReference type="OrthoDB" id="10567670at2759"/>
<evidence type="ECO:0000256" key="1">
    <source>
        <dbReference type="SAM" id="MobiDB-lite"/>
    </source>
</evidence>
<keyword evidence="2" id="KW-1133">Transmembrane helix</keyword>
<feature type="domain" description="BCS1 N-terminal" evidence="3">
    <location>
        <begin position="31"/>
        <end position="85"/>
    </location>
</feature>
<proteinExistence type="predicted"/>
<keyword evidence="5" id="KW-1185">Reference proteome</keyword>
<keyword evidence="2" id="KW-0472">Membrane</keyword>
<evidence type="ECO:0000256" key="2">
    <source>
        <dbReference type="SAM" id="Phobius"/>
    </source>
</evidence>
<feature type="compositionally biased region" description="Basic and acidic residues" evidence="1">
    <location>
        <begin position="100"/>
        <end position="115"/>
    </location>
</feature>
<protein>
    <recommendedName>
        <fullName evidence="3">BCS1 N-terminal domain-containing protein</fullName>
    </recommendedName>
</protein>
<name>A0A9P9FR71_9HYPO</name>
<feature type="region of interest" description="Disordered" evidence="1">
    <location>
        <begin position="86"/>
        <end position="115"/>
    </location>
</feature>
<dbReference type="Proteomes" id="UP000738349">
    <property type="component" value="Unassembled WGS sequence"/>
</dbReference>
<dbReference type="InterPro" id="IPR014851">
    <property type="entry name" value="BCS1_N"/>
</dbReference>
<sequence>MDSPENIFSKGSLAALLQTAFPGGTCMPHFAFFLFVTPYITEAFGEHIKSRFISTVEIGAQDEIYNYVMSWVARWAQQQQESFAIDQQDVVQPDESAEPVEEHYDSETDGSRNDD</sequence>